<keyword evidence="1" id="KW-0812">Transmembrane</keyword>
<dbReference type="Proteomes" id="UP001177872">
    <property type="component" value="Unassembled WGS sequence"/>
</dbReference>
<accession>A0ABU0VSE2</accession>
<keyword evidence="1" id="KW-0472">Membrane</keyword>
<dbReference type="RefSeq" id="WP_262943299.1">
    <property type="nucleotide sequence ID" value="NZ_JAIQCT010000047.1"/>
</dbReference>
<keyword evidence="1" id="KW-1133">Transmembrane helix</keyword>
<protein>
    <recommendedName>
        <fullName evidence="4">DUF2570 domain-containing protein</fullName>
    </recommendedName>
</protein>
<evidence type="ECO:0008006" key="4">
    <source>
        <dbReference type="Google" id="ProtNLM"/>
    </source>
</evidence>
<reference evidence="2" key="1">
    <citation type="submission" date="2023-07" db="EMBL/GenBank/DDBJ databases">
        <title>In vitro acaricidal activity of Serratia ureilytica strains isolated from Mimosa pudica nodules againts the dust mite Tyrophagus putrescentiae.</title>
        <authorList>
            <person name="Wong-Villareal A."/>
            <person name="Cerqueda-Garcia D."/>
        </authorList>
    </citation>
    <scope>NUCLEOTIDE SEQUENCE</scope>
    <source>
        <strain evidence="2">UTS2</strain>
    </source>
</reference>
<evidence type="ECO:0000313" key="2">
    <source>
        <dbReference type="EMBL" id="MDQ1863870.1"/>
    </source>
</evidence>
<evidence type="ECO:0000313" key="3">
    <source>
        <dbReference type="Proteomes" id="UP001177872"/>
    </source>
</evidence>
<keyword evidence="3" id="KW-1185">Reference proteome</keyword>
<name>A0ABU0VSE2_9GAMM</name>
<organism evidence="2 3">
    <name type="scientific">Serratia ureilytica</name>
    <dbReference type="NCBI Taxonomy" id="300181"/>
    <lineage>
        <taxon>Bacteria</taxon>
        <taxon>Pseudomonadati</taxon>
        <taxon>Pseudomonadota</taxon>
        <taxon>Gammaproteobacteria</taxon>
        <taxon>Enterobacterales</taxon>
        <taxon>Yersiniaceae</taxon>
        <taxon>Serratia</taxon>
    </lineage>
</organism>
<feature type="transmembrane region" description="Helical" evidence="1">
    <location>
        <begin position="20"/>
        <end position="39"/>
    </location>
</feature>
<dbReference type="EMBL" id="JAVCZN010000014">
    <property type="protein sequence ID" value="MDQ1863870.1"/>
    <property type="molecule type" value="Genomic_DNA"/>
</dbReference>
<proteinExistence type="predicted"/>
<gene>
    <name evidence="2" type="ORF">Q6237_23080</name>
</gene>
<comment type="caution">
    <text evidence="2">The sequence shown here is derived from an EMBL/GenBank/DDBJ whole genome shotgun (WGS) entry which is preliminary data.</text>
</comment>
<sequence>MMSVQWLLTGLTVVFRSGKTIVVGGLLLAVVAVFSMLLLERNAARREVMAQSRTLTQQQEQIALLQDSVTKQLQSIRRQNQAVNALKAASDAQIQAGASALARAQQTGQALAVQIQHLNDKNRAADVVTKRSCEDALREWRAGR</sequence>
<evidence type="ECO:0000256" key="1">
    <source>
        <dbReference type="SAM" id="Phobius"/>
    </source>
</evidence>